<feature type="compositionally biased region" description="Basic and acidic residues" evidence="1">
    <location>
        <begin position="2010"/>
        <end position="2022"/>
    </location>
</feature>
<comment type="caution">
    <text evidence="2">The sequence shown here is derived from an EMBL/GenBank/DDBJ whole genome shotgun (WGS) entry which is preliminary data.</text>
</comment>
<feature type="compositionally biased region" description="Low complexity" evidence="1">
    <location>
        <begin position="1825"/>
        <end position="1836"/>
    </location>
</feature>
<feature type="region of interest" description="Disordered" evidence="1">
    <location>
        <begin position="1886"/>
        <end position="1923"/>
    </location>
</feature>
<feature type="compositionally biased region" description="Basic and acidic residues" evidence="1">
    <location>
        <begin position="2975"/>
        <end position="2988"/>
    </location>
</feature>
<feature type="region of interest" description="Disordered" evidence="1">
    <location>
        <begin position="1936"/>
        <end position="2121"/>
    </location>
</feature>
<feature type="region of interest" description="Disordered" evidence="1">
    <location>
        <begin position="493"/>
        <end position="548"/>
    </location>
</feature>
<feature type="compositionally biased region" description="Low complexity" evidence="1">
    <location>
        <begin position="1135"/>
        <end position="1156"/>
    </location>
</feature>
<feature type="region of interest" description="Disordered" evidence="1">
    <location>
        <begin position="2390"/>
        <end position="2498"/>
    </location>
</feature>
<feature type="compositionally biased region" description="Polar residues" evidence="1">
    <location>
        <begin position="1202"/>
        <end position="1212"/>
    </location>
</feature>
<feature type="compositionally biased region" description="Polar residues" evidence="1">
    <location>
        <begin position="2989"/>
        <end position="3013"/>
    </location>
</feature>
<feature type="region of interest" description="Disordered" evidence="1">
    <location>
        <begin position="2892"/>
        <end position="3071"/>
    </location>
</feature>
<sequence>MKCREASPANSSSSPYCPAFLGPPVDASGGLPPTLSVSSAAGRSDGADEDLSLGTSSFVDSAVSTACGRDGDSREPTGEDEAPKSDPQRVAPSLEPNETVNVEPDVSPLTWDKGMSSYPPPLPSPGTGSVADIQRVSLANEEELKAREFSGVVKDGDDEQERTSCRDREEQSLPHVSPQLSPWVCENGADEVRGESLYLGMSLTPDHVTGRDSNGDPVLLFLPTEAETLPGASVSFRPDSQACSSSLETHSREQETVESSRVLAKAPADAAVSDYRPRTTLDPNMPAAAPTEAGTTKTAKLAAVGPVLPAESSESGKDEGSMLVGGQRRRGGLAPQQRRSSRVAVSAVDDTTPPQSLAWWMVCWPPSEESSDPFSDVASLQKPASSKDPQRRDSSLFHDLPSGNAESCAFVPLAADAPGRRTSGAGGEGRDPRGEGRSLSPPACEAQTNGNWSPERRRCGGAHATEEANGEAGESDLFSSEFAAFDDSEETLRPVPFSFCPSRREAKNDSREDSPARRSLSPPSRWRQHLEEQLSMEIPPPEWLRDPYSRRPRLVSDALWARPSRSGETGVFCGGPPPESERDCCSRTCFGGAGHETVQAPLKRRRGRATVKARRVPNTDLSPAFPERGETAGPPFESGFPSRSPFAPYPDASRLPLLSRGESRSGPERSMSPPCSRRDDAGRLRRDSGAGAGGSDRGSAVAWGPGAGLGFSETRGRGGPSRGPLPRSRRDASVQPVPGPPLTVRDLIAPRVGTCCCGPTGVCPMCQRTKRGLHPAVSSSTARRETAAAFAAAADELLIADGLPPGSYTPAALGSLGTRDVSLALVERFLGSLLGGDTRLGDLTAPGFHLAWMAYHFLRRLSATSRLPWGLGHAKGPRATFGTQGPAGKAGKSDPTGLHQPPWTERGRRPSPAGGAKGEGPKGGGGPRDLDGARAQAKGVQLKQRGAPTPRPLRSVQGGGHRERDHAGVPSTGTRGEVGPVSLAKRETLERAERGTAAVEGPRLSGVNSGGLAFASANLGSSRAVSMKIEDKSGRAERRTKREESVWGFAQMRNELPLEDAAKEHGGKRRGATQPDMEADDETRGLEGPLWQTNFGFVDSEWPRFVCGTIDRRWALQQCNLSVSLNVEPSPRPASPASGASRGPGAPRGGSRSSPSTVRAVGDKDSRSVSSPFPSLSTGKQKAERGAREKSDKAEKRGPKSPASSQNPSLSALASPVEGKPEPAGVSTRALTASPPAPSAAAPSEGVSPGSRPPASPLGDTSGPSSPLRSSAVPAKGARGDTVDKPKGEKKKGRGSTPGKETAGRTPGGSTAGYEVAVQFEEFPFSAAEWMWPKPLDLPETLTPGLEVQVAIEVRGRFAQWWVDAVVESVSSDGVRCLLTTEDGCLPSLESERGSVSASPPICSRRPTPGLQDAEGASTSIRENRDTSSPFADVDPKPEASGGFPLGHTKKRTRPGGDKEERSAASKLPVSLVKRERSEHDSEGPRSAESDVERVEAASVERREDSGGVDYFGPRSDQGGLCGQASEGGAEEATVENLEGRVLSGDGVETKMTDETELLAHRKDIEGSPEEICVGLQDAHAEQMGSARRPMASSLSDFSAHNSLAVKNSQTKAENDSKEEEEEKEQEKGDQERKEQERGEREEDEEERREACEPHAKRVKRETSPRSQREDSRLSTNPRLVGERATPTKQERKEEEGNSGDEYGKADAGRVKQRASKTPISRGRPGRSAGGKGAFLERLKAPHVCQLRQFLAPQVPAAAPLSRSWRLRPRPLDPEKDLHPGAVLCVSASAASLHLGLPSQHSPQPSPPFFMRDAVVHRVFFGSDRPSAARGPSARASGEEGADSKPAEAVGGQEGSEECKAAGGGRRRGCFPTGIVETQTACVRGEAEDEQGMLSQVKKPTEMEGHTPRQDQGQRDEMAASREGGAVVFCGEISGDRTKGDIAVGGVSAGVEDPETKESVSKSNSVSGSQLAMHVQAEPGAGAPRRASVSGLRLSPPGRSPAFGDGAHLATDEEGKNKEAHASEAVSDGPGAPSSDQPTTRKTTRSLGVARSQLSPASQGESRREKETPPQSRRGVGGAGAGAEGNLIGRRRDKRLDEGSETKKADESRATTHPASSSVACYDGVRPSERVTFVHLYFPYGNQQRIVSVEQLRKCACYRLPYDLHAHFPPESTQTVLRQAHDFLWAIPRALPLVPTLTRAKRATRARRGARGPGLPPRGDSRALSQGVASARETPEVSDSGFGADACVDVRDKEVWDEATDAPTREWSESPPFCMVYAALEDSPFRLPQHLQLVQLLQPELDFDALLGGTWRLRFPQWKPPAAPLRLERPLSFALPSEAPFPRLLHHPSEGPPAAGALTVSLPAWRRLRGWAPYPMDLSAASSAPVAPSHAVTQKVAEEPAQPSQAAGTDACTGTQEADMERATIKDEQRNDVASSAPPPEEAHRLRSRKTETMPGVKQLDCETSARSNIRGEELEPGKTHTGHTLSQASSSAASLPPFPVRSLSLPAAGDVGQPESEETAHIELEDVFASGVLPWATVETLEGAQVDASGRWTSSALYLYEKLLFASWAQRQRVAAFGNDACMRFTAPYRSVAEDIVEPTRSLWGVFSLPSDFEECETVPEVVGDRLVSSGVDRPIQLDIQLGVPASPDTSPKAEKPGKQTLQSRLGTQTGLSCSERRPVRLGRTPTKLEGSANASRVGPETARAGATRRTSPGSAPAWTGEGGLAFSRRPRLPRASAGSSFLERERAGSFNAVYGQFPQPQGGLVRMVRDPEPPHPIFWDTETDEPPSRRPSTDNASLETVSGPSRHNSKAADMCEIAFDEDSARGQPAGPTHGFTATDCVDSPTGSRPSDLTEQVRCKRPLVETETCDAGAALQVEASHTKIARHQLAADSSLGSGQAWSKDVAGIEASGSAGRPNSDLRERDADATFPAEHPTLQRANSRGTEKSPKTGHATTGLEDKRLGETPVGGDDGEERRMLSSRRRTDSAHQTGELQTPIPLSSLQESFGQSPSRKAAELPKRNASQGITVSPFPKGQEGVDTRGTRKRSEAGTDRNQRNSSHMRGSTAELR</sequence>
<feature type="compositionally biased region" description="Basic residues" evidence="1">
    <location>
        <begin position="2201"/>
        <end position="2210"/>
    </location>
</feature>
<feature type="compositionally biased region" description="Basic and acidic residues" evidence="1">
    <location>
        <begin position="2441"/>
        <end position="2452"/>
    </location>
</feature>
<feature type="compositionally biased region" description="Basic and acidic residues" evidence="1">
    <location>
        <begin position="1278"/>
        <end position="1287"/>
    </location>
</feature>
<feature type="region of interest" description="Disordered" evidence="1">
    <location>
        <begin position="2643"/>
        <end position="2733"/>
    </location>
</feature>
<feature type="compositionally biased region" description="Basic and acidic residues" evidence="1">
    <location>
        <begin position="69"/>
        <end position="87"/>
    </location>
</feature>
<dbReference type="OrthoDB" id="331941at2759"/>
<feature type="compositionally biased region" description="Polar residues" evidence="1">
    <location>
        <begin position="2402"/>
        <end position="2416"/>
    </location>
</feature>
<feature type="region of interest" description="Disordered" evidence="1">
    <location>
        <begin position="1824"/>
        <end position="1866"/>
    </location>
</feature>
<feature type="compositionally biased region" description="Basic and acidic residues" evidence="1">
    <location>
        <begin position="676"/>
        <end position="688"/>
    </location>
</feature>
<feature type="compositionally biased region" description="Basic and acidic residues" evidence="1">
    <location>
        <begin position="161"/>
        <end position="172"/>
    </location>
</feature>
<name>A0A139YAV9_TOXGO</name>
<evidence type="ECO:0000313" key="2">
    <source>
        <dbReference type="EMBL" id="KYF49777.1"/>
    </source>
</evidence>
<feature type="compositionally biased region" description="Basic and acidic residues" evidence="1">
    <location>
        <begin position="1648"/>
        <end position="1673"/>
    </location>
</feature>
<evidence type="ECO:0000256" key="1">
    <source>
        <dbReference type="SAM" id="MobiDB-lite"/>
    </source>
</evidence>
<proteinExistence type="predicted"/>
<feature type="region of interest" description="Disordered" evidence="1">
    <location>
        <begin position="276"/>
        <end position="296"/>
    </location>
</feature>
<feature type="region of interest" description="Disordered" evidence="1">
    <location>
        <begin position="231"/>
        <end position="262"/>
    </location>
</feature>
<feature type="compositionally biased region" description="Basic and acidic residues" evidence="1">
    <location>
        <begin position="984"/>
        <end position="994"/>
    </location>
</feature>
<feature type="region of interest" description="Disordered" evidence="1">
    <location>
        <begin position="1126"/>
        <end position="1311"/>
    </location>
</feature>
<feature type="compositionally biased region" description="Polar residues" evidence="1">
    <location>
        <begin position="53"/>
        <end position="64"/>
    </location>
</feature>
<accession>A0A139YAV9</accession>
<gene>
    <name evidence="2" type="ORF">TGARI_248720</name>
</gene>
<feature type="compositionally biased region" description="Basic and acidic residues" evidence="1">
    <location>
        <begin position="2094"/>
        <end position="2110"/>
    </location>
</feature>
<feature type="compositionally biased region" description="Basic and acidic residues" evidence="1">
    <location>
        <begin position="1455"/>
        <end position="1464"/>
    </location>
</feature>
<feature type="compositionally biased region" description="Low complexity" evidence="1">
    <location>
        <begin position="1168"/>
        <end position="1177"/>
    </location>
</feature>
<dbReference type="Proteomes" id="UP000074247">
    <property type="component" value="Unassembled WGS sequence"/>
</dbReference>
<feature type="compositionally biased region" description="Basic and acidic residues" evidence="1">
    <location>
        <begin position="2419"/>
        <end position="2431"/>
    </location>
</feature>
<feature type="region of interest" description="Disordered" evidence="1">
    <location>
        <begin position="1388"/>
        <end position="1735"/>
    </location>
</feature>
<feature type="compositionally biased region" description="Basic and acidic residues" evidence="1">
    <location>
        <begin position="1181"/>
        <end position="1198"/>
    </location>
</feature>
<feature type="region of interest" description="Disordered" evidence="1">
    <location>
        <begin position="370"/>
        <end position="400"/>
    </location>
</feature>
<feature type="compositionally biased region" description="Polar residues" evidence="1">
    <location>
        <begin position="2661"/>
        <end position="2674"/>
    </location>
</feature>
<dbReference type="VEuPathDB" id="ToxoDB:TGARI_248720"/>
<feature type="region of interest" description="Disordered" evidence="1">
    <location>
        <begin position="876"/>
        <end position="997"/>
    </location>
</feature>
<dbReference type="EMBL" id="AGQS02003371">
    <property type="protein sequence ID" value="KYF49777.1"/>
    <property type="molecule type" value="Genomic_DNA"/>
</dbReference>
<feature type="compositionally biased region" description="Basic and acidic residues" evidence="1">
    <location>
        <begin position="1473"/>
        <end position="1506"/>
    </location>
</feature>
<evidence type="ECO:0000313" key="3">
    <source>
        <dbReference type="Proteomes" id="UP000074247"/>
    </source>
</evidence>
<reference evidence="2 3" key="1">
    <citation type="journal article" date="2016" name="Nat. Commun.">
        <title>Local admixture of amplified and diversified secreted pathogenesis determinants shapes mosaic Toxoplasma gondii genomes.</title>
        <authorList>
            <person name="Lorenzi H."/>
            <person name="Khan A."/>
            <person name="Behnke M.S."/>
            <person name="Namasivayam S."/>
            <person name="Swapna L.S."/>
            <person name="Hadjithomas M."/>
            <person name="Karamycheva S."/>
            <person name="Pinney D."/>
            <person name="Brunk B.P."/>
            <person name="Ajioka J.W."/>
            <person name="Ajzenberg D."/>
            <person name="Boothroyd J.C."/>
            <person name="Boyle J.P."/>
            <person name="Darde M.L."/>
            <person name="Diaz-Miranda M.A."/>
            <person name="Dubey J.P."/>
            <person name="Fritz H.M."/>
            <person name="Gennari S.M."/>
            <person name="Gregory B.D."/>
            <person name="Kim K."/>
            <person name="Saeij J.P."/>
            <person name="Su C."/>
            <person name="White M.W."/>
            <person name="Zhu X.Q."/>
            <person name="Howe D.K."/>
            <person name="Rosenthal B.M."/>
            <person name="Grigg M.E."/>
            <person name="Parkinson J."/>
            <person name="Liu L."/>
            <person name="Kissinger J.C."/>
            <person name="Roos D.S."/>
            <person name="Sibley L.D."/>
        </authorList>
    </citation>
    <scope>NUCLEOTIDE SEQUENCE [LARGE SCALE GENOMIC DNA]</scope>
    <source>
        <strain evidence="2 3">ARI</strain>
    </source>
</reference>
<feature type="region of interest" description="Disordered" evidence="1">
    <location>
        <begin position="1"/>
        <end position="182"/>
    </location>
</feature>
<feature type="compositionally biased region" description="Gly residues" evidence="1">
    <location>
        <begin position="915"/>
        <end position="927"/>
    </location>
</feature>
<feature type="compositionally biased region" description="Basic residues" evidence="1">
    <location>
        <begin position="602"/>
        <end position="615"/>
    </location>
</feature>
<feature type="compositionally biased region" description="Basic and acidic residues" evidence="1">
    <location>
        <begin position="1899"/>
        <end position="1920"/>
    </location>
</feature>
<feature type="compositionally biased region" description="Basic and acidic residues" evidence="1">
    <location>
        <begin position="3038"/>
        <end position="3057"/>
    </location>
</feature>
<feature type="region of interest" description="Disordered" evidence="1">
    <location>
        <begin position="2825"/>
        <end position="2857"/>
    </location>
</feature>
<feature type="region of interest" description="Disordered" evidence="1">
    <location>
        <begin position="416"/>
        <end position="477"/>
    </location>
</feature>
<feature type="compositionally biased region" description="Basic and acidic residues" evidence="1">
    <location>
        <begin position="1625"/>
        <end position="1641"/>
    </location>
</feature>
<protein>
    <submittedName>
        <fullName evidence="2">Uncharacterized protein</fullName>
    </submittedName>
</protein>
<feature type="region of interest" description="Disordered" evidence="1">
    <location>
        <begin position="308"/>
        <end position="350"/>
    </location>
</feature>
<feature type="region of interest" description="Disordered" evidence="1">
    <location>
        <begin position="2764"/>
        <end position="2811"/>
    </location>
</feature>
<feature type="compositionally biased region" description="Low complexity" evidence="1">
    <location>
        <begin position="1239"/>
        <end position="1250"/>
    </location>
</feature>
<feature type="compositionally biased region" description="Polar residues" evidence="1">
    <location>
        <begin position="2846"/>
        <end position="2855"/>
    </location>
</feature>
<feature type="region of interest" description="Disordered" evidence="1">
    <location>
        <begin position="600"/>
        <end position="744"/>
    </location>
</feature>
<feature type="region of interest" description="Disordered" evidence="1">
    <location>
        <begin position="2201"/>
        <end position="2243"/>
    </location>
</feature>
<organism evidence="2 3">
    <name type="scientific">Toxoplasma gondii ARI</name>
    <dbReference type="NCBI Taxonomy" id="1074872"/>
    <lineage>
        <taxon>Eukaryota</taxon>
        <taxon>Sar</taxon>
        <taxon>Alveolata</taxon>
        <taxon>Apicomplexa</taxon>
        <taxon>Conoidasida</taxon>
        <taxon>Coccidia</taxon>
        <taxon>Eucoccidiorida</taxon>
        <taxon>Eimeriorina</taxon>
        <taxon>Sarcocystidae</taxon>
        <taxon>Toxoplasma</taxon>
    </lineage>
</organism>
<feature type="compositionally biased region" description="Basic and acidic residues" evidence="1">
    <location>
        <begin position="1689"/>
        <end position="1710"/>
    </location>
</feature>
<feature type="region of interest" description="Disordered" evidence="1">
    <location>
        <begin position="1056"/>
        <end position="1088"/>
    </location>
</feature>
<feature type="compositionally biased region" description="Polar residues" evidence="1">
    <location>
        <begin position="1593"/>
        <end position="1612"/>
    </location>
</feature>
<feature type="compositionally biased region" description="Basic and acidic residues" evidence="1">
    <location>
        <begin position="1548"/>
        <end position="1566"/>
    </location>
</feature>
<feature type="compositionally biased region" description="Basic and acidic residues" evidence="1">
    <location>
        <begin position="2470"/>
        <end position="2479"/>
    </location>
</feature>
<feature type="compositionally biased region" description="Polar residues" evidence="1">
    <location>
        <begin position="2795"/>
        <end position="2808"/>
    </location>
</feature>
<feature type="compositionally biased region" description="Basic and acidic residues" evidence="1">
    <location>
        <begin position="502"/>
        <end position="516"/>
    </location>
</feature>